<evidence type="ECO:0000313" key="2">
    <source>
        <dbReference type="EMBL" id="XBH05746.1"/>
    </source>
</evidence>
<proteinExistence type="predicted"/>
<dbReference type="RefSeq" id="WP_406698595.1">
    <property type="nucleotide sequence ID" value="NZ_CP155447.1"/>
</dbReference>
<dbReference type="AlphaFoldDB" id="A0AAU7CM65"/>
<gene>
    <name evidence="2" type="ORF">V5E97_06895</name>
</gene>
<reference evidence="2" key="1">
    <citation type="submission" date="2024-05" db="EMBL/GenBank/DDBJ databases">
        <title>Planctomycetes of the genus Singulisphaera possess chitinolytic capabilities.</title>
        <authorList>
            <person name="Ivanova A."/>
        </authorList>
    </citation>
    <scope>NUCLEOTIDE SEQUENCE</scope>
    <source>
        <strain evidence="2">Ch08T</strain>
    </source>
</reference>
<accession>A0AAU7CM65</accession>
<feature type="compositionally biased region" description="Polar residues" evidence="1">
    <location>
        <begin position="1"/>
        <end position="12"/>
    </location>
</feature>
<organism evidence="2">
    <name type="scientific">Singulisphaera sp. Ch08</name>
    <dbReference type="NCBI Taxonomy" id="3120278"/>
    <lineage>
        <taxon>Bacteria</taxon>
        <taxon>Pseudomonadati</taxon>
        <taxon>Planctomycetota</taxon>
        <taxon>Planctomycetia</taxon>
        <taxon>Isosphaerales</taxon>
        <taxon>Isosphaeraceae</taxon>
        <taxon>Singulisphaera</taxon>
    </lineage>
</organism>
<protein>
    <submittedName>
        <fullName evidence="2">Uncharacterized protein</fullName>
    </submittedName>
</protein>
<feature type="region of interest" description="Disordered" evidence="1">
    <location>
        <begin position="1"/>
        <end position="24"/>
    </location>
</feature>
<evidence type="ECO:0000256" key="1">
    <source>
        <dbReference type="SAM" id="MobiDB-lite"/>
    </source>
</evidence>
<name>A0AAU7CM65_9BACT</name>
<dbReference type="EMBL" id="CP155447">
    <property type="protein sequence ID" value="XBH05746.1"/>
    <property type="molecule type" value="Genomic_DNA"/>
</dbReference>
<sequence>MATLTQTAPSVKTTERPAGYSTTVRKTGPREWVNKALPVIESIRQGGAFDQGYICDHGAAFLVKREYPASANQNRYTIVLCYPNGRVELDGMDDATEAERRFESSARALAMAGDEFQNV</sequence>